<dbReference type="EMBL" id="QYBC01000007">
    <property type="protein sequence ID" value="RYB05198.1"/>
    <property type="molecule type" value="Genomic_DNA"/>
</dbReference>
<proteinExistence type="inferred from homology"/>
<organism evidence="5 6">
    <name type="scientific">Lichenibacterium ramalinae</name>
    <dbReference type="NCBI Taxonomy" id="2316527"/>
    <lineage>
        <taxon>Bacteria</taxon>
        <taxon>Pseudomonadati</taxon>
        <taxon>Pseudomonadota</taxon>
        <taxon>Alphaproteobacteria</taxon>
        <taxon>Hyphomicrobiales</taxon>
        <taxon>Lichenihabitantaceae</taxon>
        <taxon>Lichenibacterium</taxon>
    </lineage>
</organism>
<dbReference type="Pfam" id="PF00496">
    <property type="entry name" value="SBP_bac_5"/>
    <property type="match status" value="1"/>
</dbReference>
<comment type="similarity">
    <text evidence="2">Belongs to the bacterial solute-binding protein 5 family.</text>
</comment>
<evidence type="ECO:0000313" key="6">
    <source>
        <dbReference type="Proteomes" id="UP000289411"/>
    </source>
</evidence>
<dbReference type="SUPFAM" id="SSF53850">
    <property type="entry name" value="Periplasmic binding protein-like II"/>
    <property type="match status" value="1"/>
</dbReference>
<dbReference type="AlphaFoldDB" id="A0A4Q2RDZ1"/>
<accession>A0A4Q2RDZ1</accession>
<dbReference type="PANTHER" id="PTHR30290:SF83">
    <property type="entry name" value="ABC TRANSPORTER SUBSTRATE-BINDING PROTEIN"/>
    <property type="match status" value="1"/>
</dbReference>
<dbReference type="Gene3D" id="3.90.76.10">
    <property type="entry name" value="Dipeptide-binding Protein, Domain 1"/>
    <property type="match status" value="1"/>
</dbReference>
<dbReference type="Gene3D" id="3.10.105.10">
    <property type="entry name" value="Dipeptide-binding Protein, Domain 3"/>
    <property type="match status" value="1"/>
</dbReference>
<gene>
    <name evidence="5" type="ORF">D3272_09560</name>
</gene>
<dbReference type="Gene3D" id="3.40.190.10">
    <property type="entry name" value="Periplasmic binding protein-like II"/>
    <property type="match status" value="1"/>
</dbReference>
<dbReference type="CDD" id="cd08495">
    <property type="entry name" value="PBP2_NikA_DppA_OppA_like_8"/>
    <property type="match status" value="1"/>
</dbReference>
<name>A0A4Q2RDZ1_9HYPH</name>
<reference evidence="5 6" key="1">
    <citation type="submission" date="2018-09" db="EMBL/GenBank/DDBJ databases">
        <authorList>
            <person name="Grouzdev D.S."/>
            <person name="Krutkina M.S."/>
        </authorList>
    </citation>
    <scope>NUCLEOTIDE SEQUENCE [LARGE SCALE GENOMIC DNA]</scope>
    <source>
        <strain evidence="5 6">RmlP001</strain>
    </source>
</reference>
<dbReference type="GO" id="GO:1904680">
    <property type="term" value="F:peptide transmembrane transporter activity"/>
    <property type="evidence" value="ECO:0007669"/>
    <property type="project" value="TreeGrafter"/>
</dbReference>
<dbReference type="GO" id="GO:0015833">
    <property type="term" value="P:peptide transport"/>
    <property type="evidence" value="ECO:0007669"/>
    <property type="project" value="TreeGrafter"/>
</dbReference>
<feature type="region of interest" description="Disordered" evidence="3">
    <location>
        <begin position="1"/>
        <end position="56"/>
    </location>
</feature>
<protein>
    <submittedName>
        <fullName evidence="5">ABC transporter substrate-binding protein</fullName>
    </submittedName>
</protein>
<reference evidence="5 6" key="2">
    <citation type="submission" date="2019-02" db="EMBL/GenBank/DDBJ databases">
        <title>'Lichenibacterium ramalinii' gen. nov. sp. nov., 'Lichenibacterium minor' gen. nov. sp. nov.</title>
        <authorList>
            <person name="Pankratov T."/>
        </authorList>
    </citation>
    <scope>NUCLEOTIDE SEQUENCE [LARGE SCALE GENOMIC DNA]</scope>
    <source>
        <strain evidence="5 6">RmlP001</strain>
    </source>
</reference>
<comment type="subcellular location">
    <subcellularLocation>
        <location evidence="1">Periplasm</location>
    </subcellularLocation>
</comment>
<dbReference type="OrthoDB" id="9803988at2"/>
<keyword evidence="6" id="KW-1185">Reference proteome</keyword>
<evidence type="ECO:0000313" key="5">
    <source>
        <dbReference type="EMBL" id="RYB05198.1"/>
    </source>
</evidence>
<feature type="compositionally biased region" description="Low complexity" evidence="3">
    <location>
        <begin position="42"/>
        <end position="51"/>
    </location>
</feature>
<evidence type="ECO:0000259" key="4">
    <source>
        <dbReference type="Pfam" id="PF00496"/>
    </source>
</evidence>
<dbReference type="PANTHER" id="PTHR30290">
    <property type="entry name" value="PERIPLASMIC BINDING COMPONENT OF ABC TRANSPORTER"/>
    <property type="match status" value="1"/>
</dbReference>
<sequence length="718" mass="78517">MERAGQAHRGTRSPSTRIAAGSAATERGARSQCRTPSRRRAAAAVPAARSAGTTMPAARNRWAISSSERSVEGALGMLEPVAWEDTGSLGPGLFENKNFERAIKSQSAAFPRAAVAGPLPNRLSGSARASAQPTEFLVRMFPFSKKDLRGGGACRPTPALQSGLHWHAVCGAPPRQWPMGMSDRESEHMISARFTKSVTLAALTALALHVGSGRASAESVLRVAMTAADIPDYTGAPDQGYEGYRFAGYTIYDALALWDLSSSDKAAGITPGLATSWTVDPQNNKRWIYKLRQGVTFHDGCAWNADSAIWNFARVMDPKSSGYNPRHVGQMGTYVVNVASVDKIDDYTIAINTKMPSSLFPYEMAMYYMISNCAVQKAGNDYNLYAQHPSGTGPYKFDKVVPHERLELVKNDRYWNPQRIPKQDRLVLLPMPEASTRAAALLSGQVDFVEAPSPDTIPRLKAAGMNIVMVPYPHNWDYLLRADVPPFNDIRVRQAANYAMNRQDMVDMLQGVAVAADETLIKTQPWYGKPVAYDYDPEKAKALLTEAKCMPCTIKVGISTSGSGQMQPLPMNELVKEQLEAVGFKVNLEPMDWNALIGVFLAGSKKSDYNAINFSMAPIDPVQGILKKWMTDYAPPACCNWGAFTDPKIDKLGAEALGEFDEGKRNALLTKMNEQAVADASELYIVHDLNPRALSPKLSGFVQAQSWFQDLTPIVVHP</sequence>
<dbReference type="InterPro" id="IPR000914">
    <property type="entry name" value="SBP_5_dom"/>
</dbReference>
<dbReference type="InterPro" id="IPR039424">
    <property type="entry name" value="SBP_5"/>
</dbReference>
<evidence type="ECO:0000256" key="2">
    <source>
        <dbReference type="ARBA" id="ARBA00005695"/>
    </source>
</evidence>
<comment type="caution">
    <text evidence="5">The sequence shown here is derived from an EMBL/GenBank/DDBJ whole genome shotgun (WGS) entry which is preliminary data.</text>
</comment>
<evidence type="ECO:0000256" key="3">
    <source>
        <dbReference type="SAM" id="MobiDB-lite"/>
    </source>
</evidence>
<feature type="domain" description="Solute-binding protein family 5" evidence="4">
    <location>
        <begin position="269"/>
        <end position="618"/>
    </location>
</feature>
<evidence type="ECO:0000256" key="1">
    <source>
        <dbReference type="ARBA" id="ARBA00004418"/>
    </source>
</evidence>
<dbReference type="Proteomes" id="UP000289411">
    <property type="component" value="Unassembled WGS sequence"/>
</dbReference>